<comment type="caution">
    <text evidence="1">The sequence shown here is derived from an EMBL/GenBank/DDBJ whole genome shotgun (WGS) entry which is preliminary data.</text>
</comment>
<dbReference type="Proteomes" id="UP001497535">
    <property type="component" value="Unassembled WGS sequence"/>
</dbReference>
<evidence type="ECO:0000313" key="2">
    <source>
        <dbReference type="Proteomes" id="UP001497535"/>
    </source>
</evidence>
<accession>A0ACB0ZDU2</accession>
<evidence type="ECO:0000313" key="1">
    <source>
        <dbReference type="EMBL" id="CAK5077222.1"/>
    </source>
</evidence>
<dbReference type="EMBL" id="CAVMJV010000031">
    <property type="protein sequence ID" value="CAK5077222.1"/>
    <property type="molecule type" value="Genomic_DNA"/>
</dbReference>
<organism evidence="1 2">
    <name type="scientific">Meloidogyne enterolobii</name>
    <name type="common">Root-knot nematode worm</name>
    <name type="synonym">Meloidogyne mayaguensis</name>
    <dbReference type="NCBI Taxonomy" id="390850"/>
    <lineage>
        <taxon>Eukaryota</taxon>
        <taxon>Metazoa</taxon>
        <taxon>Ecdysozoa</taxon>
        <taxon>Nematoda</taxon>
        <taxon>Chromadorea</taxon>
        <taxon>Rhabditida</taxon>
        <taxon>Tylenchina</taxon>
        <taxon>Tylenchomorpha</taxon>
        <taxon>Tylenchoidea</taxon>
        <taxon>Meloidogynidae</taxon>
        <taxon>Meloidogyninae</taxon>
        <taxon>Meloidogyne</taxon>
    </lineage>
</organism>
<sequence length="131" mass="15167">MYELFKIFLKFSSFASVSYNPEISSFTNQFMHLTNYSINKLAVSSSSSTQTEDGGDQQFVVPKWKLTQFWKYLDKLGHNSNNLKEEIHKIAIKAIISCESHIRAHAAHHCKYPFIRKVAIIGPFSHSHFWI</sequence>
<protein>
    <submittedName>
        <fullName evidence="1">Uncharacterized protein</fullName>
    </submittedName>
</protein>
<proteinExistence type="predicted"/>
<gene>
    <name evidence="1" type="ORF">MENTE1834_LOCUS24128</name>
</gene>
<name>A0ACB0ZDU2_MELEN</name>
<reference evidence="1" key="1">
    <citation type="submission" date="2023-11" db="EMBL/GenBank/DDBJ databases">
        <authorList>
            <person name="Poullet M."/>
        </authorList>
    </citation>
    <scope>NUCLEOTIDE SEQUENCE</scope>
    <source>
        <strain evidence="1">E1834</strain>
    </source>
</reference>
<keyword evidence="2" id="KW-1185">Reference proteome</keyword>